<dbReference type="AlphaFoldDB" id="A0AAX4NGX6"/>
<keyword evidence="3" id="KW-0687">Ribonucleoprotein</keyword>
<dbReference type="InterPro" id="IPR005756">
    <property type="entry name" value="Ribosomal_uL24_euk/arc"/>
</dbReference>
<sequence>MKSKVNVSLSKDLRKKYGIRSFAVVKGDIVTVKSGGKKSEGGKVIDVDRVSGKISIEGITIAKADGKQKEYYLDPRNIRITRLDLSKPERLQRLKFLAGQKNIQVEDVPEPIDTTATESSPVLEEQNASEEEQKVSGEETENEESEEDDHSLTLEDLDEKDSEEETDDNKN</sequence>
<dbReference type="Proteomes" id="UP001451606">
    <property type="component" value="Chromosome"/>
</dbReference>
<dbReference type="SUPFAM" id="SSF50104">
    <property type="entry name" value="Translation proteins SH3-like domain"/>
    <property type="match status" value="1"/>
</dbReference>
<evidence type="ECO:0000256" key="5">
    <source>
        <dbReference type="NCBIfam" id="TIGR01080"/>
    </source>
</evidence>
<accession>A0AAX4NGX6</accession>
<dbReference type="EMBL" id="CP133772">
    <property type="protein sequence ID" value="WYY00686.1"/>
    <property type="molecule type" value="Genomic_DNA"/>
</dbReference>
<dbReference type="NCBIfam" id="TIGR01080">
    <property type="entry name" value="rplX_A_E"/>
    <property type="match status" value="1"/>
</dbReference>
<gene>
    <name evidence="7" type="primary">rplX</name>
    <name evidence="7" type="ORF">OXIME_001267</name>
</gene>
<dbReference type="CDD" id="cd06089">
    <property type="entry name" value="KOW_RPL26"/>
    <property type="match status" value="1"/>
</dbReference>
<comment type="similarity">
    <text evidence="1">Belongs to the universal ribosomal protein uL24 family.</text>
</comment>
<dbReference type="Gene3D" id="2.30.30.30">
    <property type="match status" value="1"/>
</dbReference>
<dbReference type="GO" id="GO:0003723">
    <property type="term" value="F:RNA binding"/>
    <property type="evidence" value="ECO:0007669"/>
    <property type="project" value="InterPro"/>
</dbReference>
<evidence type="ECO:0000256" key="3">
    <source>
        <dbReference type="ARBA" id="ARBA00023274"/>
    </source>
</evidence>
<feature type="region of interest" description="Disordered" evidence="6">
    <location>
        <begin position="102"/>
        <end position="171"/>
    </location>
</feature>
<evidence type="ECO:0000313" key="8">
    <source>
        <dbReference type="Proteomes" id="UP001451606"/>
    </source>
</evidence>
<dbReference type="PANTHER" id="PTHR11143">
    <property type="entry name" value="60S RIBOSOMAL PROTEIN L26 FAMILY MEMBER"/>
    <property type="match status" value="1"/>
</dbReference>
<evidence type="ECO:0000313" key="7">
    <source>
        <dbReference type="EMBL" id="WYY00686.1"/>
    </source>
</evidence>
<dbReference type="InterPro" id="IPR041988">
    <property type="entry name" value="Ribosomal_uL24_KOW"/>
</dbReference>
<proteinExistence type="inferred from homology"/>
<protein>
    <recommendedName>
        <fullName evidence="4 5">50S ribosomal protein L24</fullName>
    </recommendedName>
</protein>
<dbReference type="KEGG" id="omr:OXIME_001267"/>
<dbReference type="Pfam" id="PF16906">
    <property type="entry name" value="Ribosomal_L26"/>
    <property type="match status" value="1"/>
</dbReference>
<evidence type="ECO:0000256" key="2">
    <source>
        <dbReference type="ARBA" id="ARBA00022980"/>
    </source>
</evidence>
<reference evidence="7 8" key="1">
    <citation type="submission" date="2023-09" db="EMBL/GenBank/DDBJ databases">
        <authorList>
            <person name="Golyshina O.V."/>
            <person name="Lunev E.A."/>
            <person name="Bargiela R."/>
            <person name="Gaines M.C."/>
            <person name="Daum B."/>
            <person name="Bale N.J."/>
            <person name="Koenen M."/>
            <person name="Sinninghe Damst J.S."/>
            <person name="Yakimov M."/>
            <person name="Golyshin P.N."/>
        </authorList>
    </citation>
    <scope>NUCLEOTIDE SEQUENCE [LARGE SCALE GENOMIC DNA]</scope>
    <source>
        <strain evidence="7 8">M1</strain>
    </source>
</reference>
<dbReference type="InterPro" id="IPR014722">
    <property type="entry name" value="Rib_uL2_dom2"/>
</dbReference>
<organism evidence="7 8">
    <name type="scientific">Oxyplasma meridianum</name>
    <dbReference type="NCBI Taxonomy" id="3073602"/>
    <lineage>
        <taxon>Archaea</taxon>
        <taxon>Methanobacteriati</taxon>
        <taxon>Thermoplasmatota</taxon>
        <taxon>Thermoplasmata</taxon>
        <taxon>Thermoplasmatales</taxon>
        <taxon>Thermoplasmataceae</taxon>
        <taxon>Oxyplasma</taxon>
    </lineage>
</organism>
<evidence type="ECO:0000256" key="1">
    <source>
        <dbReference type="ARBA" id="ARBA00010618"/>
    </source>
</evidence>
<dbReference type="GO" id="GO:0003735">
    <property type="term" value="F:structural constituent of ribosome"/>
    <property type="evidence" value="ECO:0007669"/>
    <property type="project" value="UniProtKB-UniRule"/>
</dbReference>
<dbReference type="GeneID" id="95968004"/>
<evidence type="ECO:0000256" key="4">
    <source>
        <dbReference type="ARBA" id="ARBA00035478"/>
    </source>
</evidence>
<keyword evidence="2 7" id="KW-0689">Ribosomal protein</keyword>
<evidence type="ECO:0000256" key="6">
    <source>
        <dbReference type="SAM" id="MobiDB-lite"/>
    </source>
</evidence>
<dbReference type="RefSeq" id="WP_393971020.1">
    <property type="nucleotide sequence ID" value="NZ_CP133772.1"/>
</dbReference>
<dbReference type="InterPro" id="IPR008991">
    <property type="entry name" value="Translation_prot_SH3-like_sf"/>
</dbReference>
<name>A0AAX4NGX6_9ARCH</name>
<dbReference type="GO" id="GO:0006412">
    <property type="term" value="P:translation"/>
    <property type="evidence" value="ECO:0007669"/>
    <property type="project" value="UniProtKB-UniRule"/>
</dbReference>
<dbReference type="GO" id="GO:0015934">
    <property type="term" value="C:large ribosomal subunit"/>
    <property type="evidence" value="ECO:0007669"/>
    <property type="project" value="UniProtKB-UniRule"/>
</dbReference>
<feature type="compositionally biased region" description="Acidic residues" evidence="6">
    <location>
        <begin position="138"/>
        <end position="171"/>
    </location>
</feature>
<keyword evidence="8" id="KW-1185">Reference proteome</keyword>